<dbReference type="InterPro" id="IPR000644">
    <property type="entry name" value="CBS_dom"/>
</dbReference>
<dbReference type="InterPro" id="IPR046342">
    <property type="entry name" value="CBS_dom_sf"/>
</dbReference>
<evidence type="ECO:0000256" key="12">
    <source>
        <dbReference type="SAM" id="SignalP"/>
    </source>
</evidence>
<keyword evidence="8 10" id="KW-0472">Membrane</keyword>
<evidence type="ECO:0000256" key="3">
    <source>
        <dbReference type="ARBA" id="ARBA00022475"/>
    </source>
</evidence>
<gene>
    <name evidence="15" type="ORF">FM105_08405</name>
</gene>
<feature type="domain" description="CBS" evidence="13">
    <location>
        <begin position="205"/>
        <end position="265"/>
    </location>
</feature>
<feature type="transmembrane region" description="Helical" evidence="11">
    <location>
        <begin position="90"/>
        <end position="111"/>
    </location>
</feature>
<dbReference type="RefSeq" id="WP_256970305.1">
    <property type="nucleotide sequence ID" value="NZ_FWFF01000014.1"/>
</dbReference>
<dbReference type="InterPro" id="IPR016169">
    <property type="entry name" value="FAD-bd_PCMH_sub2"/>
</dbReference>
<dbReference type="Pfam" id="PF01595">
    <property type="entry name" value="CNNM"/>
    <property type="match status" value="1"/>
</dbReference>
<evidence type="ECO:0000256" key="2">
    <source>
        <dbReference type="ARBA" id="ARBA00006337"/>
    </source>
</evidence>
<keyword evidence="16" id="KW-1185">Reference proteome</keyword>
<evidence type="ECO:0000256" key="10">
    <source>
        <dbReference type="PROSITE-ProRule" id="PRU01193"/>
    </source>
</evidence>
<keyword evidence="6 10" id="KW-1133">Transmembrane helix</keyword>
<evidence type="ECO:0000256" key="1">
    <source>
        <dbReference type="ARBA" id="ARBA00004651"/>
    </source>
</evidence>
<evidence type="ECO:0000256" key="8">
    <source>
        <dbReference type="ARBA" id="ARBA00023136"/>
    </source>
</evidence>
<evidence type="ECO:0000256" key="4">
    <source>
        <dbReference type="ARBA" id="ARBA00022692"/>
    </source>
</evidence>
<dbReference type="Pfam" id="PF00571">
    <property type="entry name" value="CBS"/>
    <property type="match status" value="2"/>
</dbReference>
<dbReference type="Gene3D" id="3.30.465.10">
    <property type="match status" value="1"/>
</dbReference>
<dbReference type="InterPro" id="IPR044751">
    <property type="entry name" value="Ion_transp-like_CBS"/>
</dbReference>
<keyword evidence="3" id="KW-1003">Cell membrane</keyword>
<dbReference type="PROSITE" id="PS51371">
    <property type="entry name" value="CBS"/>
    <property type="match status" value="2"/>
</dbReference>
<feature type="chain" id="PRO_5012507663" evidence="12">
    <location>
        <begin position="29"/>
        <end position="424"/>
    </location>
</feature>
<evidence type="ECO:0000259" key="14">
    <source>
        <dbReference type="PROSITE" id="PS51846"/>
    </source>
</evidence>
<dbReference type="Proteomes" id="UP000196581">
    <property type="component" value="Unassembled WGS sequence"/>
</dbReference>
<keyword evidence="4 10" id="KW-0812">Transmembrane</keyword>
<dbReference type="GO" id="GO:0005886">
    <property type="term" value="C:plasma membrane"/>
    <property type="evidence" value="ECO:0007669"/>
    <property type="project" value="UniProtKB-SubCell"/>
</dbReference>
<dbReference type="CDD" id="cd04590">
    <property type="entry name" value="CBS_pair_CorC_HlyC_assoc"/>
    <property type="match status" value="1"/>
</dbReference>
<keyword evidence="5" id="KW-0677">Repeat</keyword>
<dbReference type="SMART" id="SM01091">
    <property type="entry name" value="CorC_HlyC"/>
    <property type="match status" value="1"/>
</dbReference>
<dbReference type="PANTHER" id="PTHR22777:SF32">
    <property type="entry name" value="UPF0053 INNER MEMBRANE PROTEIN YFJD"/>
    <property type="match status" value="1"/>
</dbReference>
<dbReference type="AlphaFoldDB" id="A0A1X6XFX3"/>
<feature type="domain" description="CNNM transmembrane" evidence="14">
    <location>
        <begin position="1"/>
        <end position="186"/>
    </location>
</feature>
<protein>
    <submittedName>
        <fullName evidence="15">Magnesium and cobalt efflux protein CorC</fullName>
    </submittedName>
</protein>
<sequence>MAITGFFAAALACLAIAAVFVAAESAFATVSRSEVADAAEDGRRGARKVLKVVGDPLVHTYVLTFTRQLAEASATVFIAFAYLQVFDVGWEAVVCTVITASVAVFVVAGVSPRTVARHYPLQTSLLLGGLVSGLRAALGPVALVLVWLGNMLTPTRVSGAGAPLSESQLLDYVDRAQASDVIEDDERDMIANVISLGDTRVWKIMVPRTDLVTVRAGTLLDDAMVLFLRSGFSRVPVTGEDIDDVRGFLYLKDIARQLHMRPELSREAIDGFARDARFVPDTKLVDDLLHEMQARNTHVAVVVDEYGGTAGIVTIEDIVEEIVGEIDDEYDVSDDAMIDEDGAAVVSARLDIDDLADLFDVRIEDEDVSSVGGLLQKLVGSVPIAGSQAQIAGLRLEALTGEGRRHRITRVHVCRVETTNTQED</sequence>
<keyword evidence="7 9" id="KW-0129">CBS domain</keyword>
<comment type="similarity">
    <text evidence="2">Belongs to the UPF0053 family.</text>
</comment>
<dbReference type="InterPro" id="IPR005170">
    <property type="entry name" value="Transptr-assoc_dom"/>
</dbReference>
<keyword evidence="12" id="KW-0732">Signal</keyword>
<evidence type="ECO:0000259" key="13">
    <source>
        <dbReference type="PROSITE" id="PS51371"/>
    </source>
</evidence>
<evidence type="ECO:0000313" key="16">
    <source>
        <dbReference type="Proteomes" id="UP000196581"/>
    </source>
</evidence>
<reference evidence="16" key="1">
    <citation type="submission" date="2017-02" db="EMBL/GenBank/DDBJ databases">
        <authorList>
            <person name="Dridi B."/>
        </authorList>
    </citation>
    <scope>NUCLEOTIDE SEQUENCE [LARGE SCALE GENOMIC DNA]</scope>
    <source>
        <strain evidence="16">B Co 03.10</strain>
    </source>
</reference>
<comment type="subcellular location">
    <subcellularLocation>
        <location evidence="1">Cell membrane</location>
        <topology evidence="1">Multi-pass membrane protein</topology>
    </subcellularLocation>
</comment>
<proteinExistence type="inferred from homology"/>
<dbReference type="SUPFAM" id="SSF54631">
    <property type="entry name" value="CBS-domain pair"/>
    <property type="match status" value="1"/>
</dbReference>
<dbReference type="InterPro" id="IPR002550">
    <property type="entry name" value="CNNM"/>
</dbReference>
<feature type="signal peptide" evidence="12">
    <location>
        <begin position="1"/>
        <end position="28"/>
    </location>
</feature>
<accession>A0A1X6XFX3</accession>
<dbReference type="GO" id="GO:0050660">
    <property type="term" value="F:flavin adenine dinucleotide binding"/>
    <property type="evidence" value="ECO:0007669"/>
    <property type="project" value="InterPro"/>
</dbReference>
<evidence type="ECO:0000256" key="9">
    <source>
        <dbReference type="PROSITE-ProRule" id="PRU00703"/>
    </source>
</evidence>
<dbReference type="SMART" id="SM00116">
    <property type="entry name" value="CBS"/>
    <property type="match status" value="2"/>
</dbReference>
<evidence type="ECO:0000313" key="15">
    <source>
        <dbReference type="EMBL" id="SLM98174.1"/>
    </source>
</evidence>
<feature type="domain" description="CBS" evidence="13">
    <location>
        <begin position="272"/>
        <end position="329"/>
    </location>
</feature>
<dbReference type="SUPFAM" id="SSF56176">
    <property type="entry name" value="FAD-binding/transporter-associated domain-like"/>
    <property type="match status" value="1"/>
</dbReference>
<dbReference type="EMBL" id="FWFF01000014">
    <property type="protein sequence ID" value="SLM98174.1"/>
    <property type="molecule type" value="Genomic_DNA"/>
</dbReference>
<dbReference type="Pfam" id="PF03471">
    <property type="entry name" value="CorC_HlyC"/>
    <property type="match status" value="1"/>
</dbReference>
<evidence type="ECO:0000256" key="7">
    <source>
        <dbReference type="ARBA" id="ARBA00023122"/>
    </source>
</evidence>
<dbReference type="PROSITE" id="PS51846">
    <property type="entry name" value="CNNM"/>
    <property type="match status" value="1"/>
</dbReference>
<name>A0A1X6XFX3_9MICO</name>
<dbReference type="InterPro" id="IPR036318">
    <property type="entry name" value="FAD-bd_PCMH-like_sf"/>
</dbReference>
<organism evidence="15 16">
    <name type="scientific">Brevibacterium yomogidense</name>
    <dbReference type="NCBI Taxonomy" id="946573"/>
    <lineage>
        <taxon>Bacteria</taxon>
        <taxon>Bacillati</taxon>
        <taxon>Actinomycetota</taxon>
        <taxon>Actinomycetes</taxon>
        <taxon>Micrococcales</taxon>
        <taxon>Brevibacteriaceae</taxon>
        <taxon>Brevibacterium</taxon>
    </lineage>
</organism>
<feature type="transmembrane region" description="Helical" evidence="11">
    <location>
        <begin position="123"/>
        <end position="148"/>
    </location>
</feature>
<evidence type="ECO:0000256" key="6">
    <source>
        <dbReference type="ARBA" id="ARBA00022989"/>
    </source>
</evidence>
<dbReference type="Gene3D" id="3.10.580.10">
    <property type="entry name" value="CBS-domain"/>
    <property type="match status" value="1"/>
</dbReference>
<dbReference type="PANTHER" id="PTHR22777">
    <property type="entry name" value="HEMOLYSIN-RELATED"/>
    <property type="match status" value="1"/>
</dbReference>
<dbReference type="FunFam" id="3.10.580.10:FF:000002">
    <property type="entry name" value="Magnesium/cobalt efflux protein CorC"/>
    <property type="match status" value="1"/>
</dbReference>
<evidence type="ECO:0000256" key="5">
    <source>
        <dbReference type="ARBA" id="ARBA00022737"/>
    </source>
</evidence>
<evidence type="ECO:0000256" key="11">
    <source>
        <dbReference type="SAM" id="Phobius"/>
    </source>
</evidence>